<accession>A0A1Q9D2T8</accession>
<dbReference type="Proteomes" id="UP000186817">
    <property type="component" value="Unassembled WGS sequence"/>
</dbReference>
<keyword evidence="3" id="KW-1185">Reference proteome</keyword>
<sequence length="115" mass="12292">MTMLVLFAVLAVFTCMRKKNLAQPMAAEPPGRSFKTAYALAAVAPEAPEPAPYPVQRGLTAAMRTHAAKEQSLDGMMAWAGQSARLSKTSPAATLVQELWSGTQDILGVRPASKY</sequence>
<dbReference type="Gene3D" id="3.20.20.70">
    <property type="entry name" value="Aldolase class I"/>
    <property type="match status" value="1"/>
</dbReference>
<dbReference type="OrthoDB" id="2349068at2759"/>
<gene>
    <name evidence="2" type="ORF">AK812_SmicGene29087</name>
</gene>
<feature type="chain" id="PRO_5013158582" evidence="1">
    <location>
        <begin position="23"/>
        <end position="115"/>
    </location>
</feature>
<evidence type="ECO:0000256" key="1">
    <source>
        <dbReference type="SAM" id="SignalP"/>
    </source>
</evidence>
<evidence type="ECO:0000313" key="3">
    <source>
        <dbReference type="Proteomes" id="UP000186817"/>
    </source>
</evidence>
<protein>
    <submittedName>
        <fullName evidence="2">Uncharacterized protein</fullName>
    </submittedName>
</protein>
<name>A0A1Q9D2T8_SYMMI</name>
<feature type="signal peptide" evidence="1">
    <location>
        <begin position="1"/>
        <end position="22"/>
    </location>
</feature>
<proteinExistence type="predicted"/>
<reference evidence="2 3" key="1">
    <citation type="submission" date="2016-02" db="EMBL/GenBank/DDBJ databases">
        <title>Genome analysis of coral dinoflagellate symbionts highlights evolutionary adaptations to a symbiotic lifestyle.</title>
        <authorList>
            <person name="Aranda M."/>
            <person name="Li Y."/>
            <person name="Liew Y.J."/>
            <person name="Baumgarten S."/>
            <person name="Simakov O."/>
            <person name="Wilson M."/>
            <person name="Piel J."/>
            <person name="Ashoor H."/>
            <person name="Bougouffa S."/>
            <person name="Bajic V.B."/>
            <person name="Ryu T."/>
            <person name="Ravasi T."/>
            <person name="Bayer T."/>
            <person name="Micklem G."/>
            <person name="Kim H."/>
            <person name="Bhak J."/>
            <person name="Lajeunesse T.C."/>
            <person name="Voolstra C.R."/>
        </authorList>
    </citation>
    <scope>NUCLEOTIDE SEQUENCE [LARGE SCALE GENOMIC DNA]</scope>
    <source>
        <strain evidence="2 3">CCMP2467</strain>
    </source>
</reference>
<evidence type="ECO:0000313" key="2">
    <source>
        <dbReference type="EMBL" id="OLP89455.1"/>
    </source>
</evidence>
<organism evidence="2 3">
    <name type="scientific">Symbiodinium microadriaticum</name>
    <name type="common">Dinoflagellate</name>
    <name type="synonym">Zooxanthella microadriatica</name>
    <dbReference type="NCBI Taxonomy" id="2951"/>
    <lineage>
        <taxon>Eukaryota</taxon>
        <taxon>Sar</taxon>
        <taxon>Alveolata</taxon>
        <taxon>Dinophyceae</taxon>
        <taxon>Suessiales</taxon>
        <taxon>Symbiodiniaceae</taxon>
        <taxon>Symbiodinium</taxon>
    </lineage>
</organism>
<dbReference type="AlphaFoldDB" id="A0A1Q9D2T8"/>
<dbReference type="EMBL" id="LSRX01000759">
    <property type="protein sequence ID" value="OLP89455.1"/>
    <property type="molecule type" value="Genomic_DNA"/>
</dbReference>
<comment type="caution">
    <text evidence="2">The sequence shown here is derived from an EMBL/GenBank/DDBJ whole genome shotgun (WGS) entry which is preliminary data.</text>
</comment>
<keyword evidence="1" id="KW-0732">Signal</keyword>
<dbReference type="InterPro" id="IPR013785">
    <property type="entry name" value="Aldolase_TIM"/>
</dbReference>